<dbReference type="PANTHER" id="PTHR23033">
    <property type="entry name" value="BETA1,3-GALACTOSYLTRANSFERASE"/>
    <property type="match status" value="1"/>
</dbReference>
<evidence type="ECO:0000256" key="1">
    <source>
        <dbReference type="ARBA" id="ARBA00004606"/>
    </source>
</evidence>
<evidence type="ECO:0000256" key="5">
    <source>
        <dbReference type="ARBA" id="ARBA00022676"/>
    </source>
</evidence>
<proteinExistence type="inferred from homology"/>
<keyword evidence="9" id="KW-0735">Signal-anchor</keyword>
<dbReference type="GO" id="GO:0016263">
    <property type="term" value="F:glycoprotein-N-acetylgalactosamine 3-beta-galactosyltransferase activity"/>
    <property type="evidence" value="ECO:0007669"/>
    <property type="project" value="UniProtKB-EC"/>
</dbReference>
<feature type="domain" description="Fringe-like glycosyltransferase" evidence="13">
    <location>
        <begin position="212"/>
        <end position="273"/>
    </location>
</feature>
<evidence type="ECO:0000256" key="10">
    <source>
        <dbReference type="ARBA" id="ARBA00022989"/>
    </source>
</evidence>
<keyword evidence="10 12" id="KW-1133">Transmembrane helix</keyword>
<dbReference type="EMBL" id="PNEN01000577">
    <property type="protein sequence ID" value="PPJ53635.1"/>
    <property type="molecule type" value="Genomic_DNA"/>
</dbReference>
<evidence type="ECO:0000256" key="2">
    <source>
        <dbReference type="ARBA" id="ARBA00004922"/>
    </source>
</evidence>
<keyword evidence="5" id="KW-0328">Glycosyltransferase</keyword>
<protein>
    <recommendedName>
        <fullName evidence="4">N-acetylgalactosaminide beta-1,3-galactosyltransferase</fullName>
        <ecNumber evidence="4">2.4.1.122</ecNumber>
    </recommendedName>
</protein>
<dbReference type="InterPro" id="IPR026050">
    <property type="entry name" value="C1GALT1/C1GALT1_chp1"/>
</dbReference>
<evidence type="ECO:0000256" key="8">
    <source>
        <dbReference type="ARBA" id="ARBA00022741"/>
    </source>
</evidence>
<comment type="caution">
    <text evidence="14">The sequence shown here is derived from an EMBL/GenBank/DDBJ whole genome shotgun (WGS) entry which is preliminary data.</text>
</comment>
<evidence type="ECO:0000259" key="13">
    <source>
        <dbReference type="Pfam" id="PF02434"/>
    </source>
</evidence>
<keyword evidence="6" id="KW-0808">Transferase</keyword>
<dbReference type="AlphaFoldDB" id="A0A2S6C1N5"/>
<organism evidence="14 15">
    <name type="scientific">Cercospora berteroae</name>
    <dbReference type="NCBI Taxonomy" id="357750"/>
    <lineage>
        <taxon>Eukaryota</taxon>
        <taxon>Fungi</taxon>
        <taxon>Dikarya</taxon>
        <taxon>Ascomycota</taxon>
        <taxon>Pezizomycotina</taxon>
        <taxon>Dothideomycetes</taxon>
        <taxon>Dothideomycetidae</taxon>
        <taxon>Mycosphaerellales</taxon>
        <taxon>Mycosphaerellaceae</taxon>
        <taxon>Cercospora</taxon>
    </lineage>
</organism>
<accession>A0A2S6C1N5</accession>
<dbReference type="Gene3D" id="3.90.550.50">
    <property type="match status" value="1"/>
</dbReference>
<comment type="similarity">
    <text evidence="3">Belongs to the glycosyltransferase 31 family. Beta3-Gal-T subfamily.</text>
</comment>
<evidence type="ECO:0000256" key="7">
    <source>
        <dbReference type="ARBA" id="ARBA00022692"/>
    </source>
</evidence>
<dbReference type="GO" id="GO:0016020">
    <property type="term" value="C:membrane"/>
    <property type="evidence" value="ECO:0007669"/>
    <property type="project" value="UniProtKB-SubCell"/>
</dbReference>
<dbReference type="Proteomes" id="UP000237631">
    <property type="component" value="Unassembled WGS sequence"/>
</dbReference>
<feature type="transmembrane region" description="Helical" evidence="12">
    <location>
        <begin position="35"/>
        <end position="54"/>
    </location>
</feature>
<evidence type="ECO:0000256" key="11">
    <source>
        <dbReference type="ARBA" id="ARBA00023136"/>
    </source>
</evidence>
<evidence type="ECO:0000313" key="14">
    <source>
        <dbReference type="EMBL" id="PPJ53635.1"/>
    </source>
</evidence>
<sequence length="474" mass="54812">MGRYDYGYEKRDDGGWRPSGRANLPYLRRRLPRRVLYLIASIVCMVYLLWTHQWPPLSFTIGRTGPVAQENKSSQDSAARRCRHLPGADDTVVVMKTGGTELGHKLPIHLNTTLLCYPNKIIFSDYEEDFLDEHIFDALESVNEVTKSQHPDFELWRRLRNGGGRSAFEPHELSGQISKVGTSMGKTDNPGWRLDKWKFLPIVNRTLSEWPDKKWYIFVETDTFIHWQTLLNYLAALDHTRPYYIGGPMWIGDILFAHGGTGFVISKPALESVVSMFRGHQTEWEWFVNDFWAGDGVLGKAMIDSGTRMTHGWPIFQGDGIGSMDWTRNEGGRRLWCSPTASYHHLTPSVVEDLWRFEMDWMAQIDEPQAVLHHHDMYSMYLLPRIQKPRINWDNQCQDDKGPVADLEECRSICQQSRTCLQYSLSIDSRCLISERPQLGEMAKGVESGWIEDRMEQFAKEQESCPHGEEAWIY</sequence>
<evidence type="ECO:0000256" key="12">
    <source>
        <dbReference type="SAM" id="Phobius"/>
    </source>
</evidence>
<keyword evidence="7 12" id="KW-0812">Transmembrane</keyword>
<dbReference type="GO" id="GO:0000166">
    <property type="term" value="F:nucleotide binding"/>
    <property type="evidence" value="ECO:0007669"/>
    <property type="project" value="UniProtKB-KW"/>
</dbReference>
<keyword evidence="11 12" id="KW-0472">Membrane</keyword>
<keyword evidence="15" id="KW-1185">Reference proteome</keyword>
<reference evidence="15" key="1">
    <citation type="journal article" date="2017" name="bioRxiv">
        <title>Conservation of a gene cluster reveals novel cercosporin biosynthetic mechanisms and extends production to the genus Colletotrichum.</title>
        <authorList>
            <person name="de Jonge R."/>
            <person name="Ebert M.K."/>
            <person name="Huitt-Roehl C.R."/>
            <person name="Pal P."/>
            <person name="Suttle J.C."/>
            <person name="Spanner R.E."/>
            <person name="Neubauer J.D."/>
            <person name="Jurick W.M.II."/>
            <person name="Stott K.A."/>
            <person name="Secor G.A."/>
            <person name="Thomma B.P.H.J."/>
            <person name="Van de Peer Y."/>
            <person name="Townsend C.A."/>
            <person name="Bolton M.D."/>
        </authorList>
    </citation>
    <scope>NUCLEOTIDE SEQUENCE [LARGE SCALE GENOMIC DNA]</scope>
    <source>
        <strain evidence="15">CBS538.71</strain>
    </source>
</reference>
<dbReference type="PANTHER" id="PTHR23033:SF47">
    <property type="entry name" value="APPLE DOMAIN-CONTAINING PROTEIN-RELATED"/>
    <property type="match status" value="1"/>
</dbReference>
<evidence type="ECO:0000313" key="15">
    <source>
        <dbReference type="Proteomes" id="UP000237631"/>
    </source>
</evidence>
<dbReference type="Pfam" id="PF02434">
    <property type="entry name" value="Fringe"/>
    <property type="match status" value="1"/>
</dbReference>
<dbReference type="InterPro" id="IPR003378">
    <property type="entry name" value="Fringe-like_glycosylTrfase"/>
</dbReference>
<comment type="pathway">
    <text evidence="2">Protein modification; protein glycosylation.</text>
</comment>
<evidence type="ECO:0000256" key="9">
    <source>
        <dbReference type="ARBA" id="ARBA00022968"/>
    </source>
</evidence>
<name>A0A2S6C1N5_9PEZI</name>
<keyword evidence="8" id="KW-0547">Nucleotide-binding</keyword>
<gene>
    <name evidence="14" type="ORF">CBER1_00801</name>
</gene>
<dbReference type="OrthoDB" id="414175at2759"/>
<evidence type="ECO:0000256" key="4">
    <source>
        <dbReference type="ARBA" id="ARBA00012557"/>
    </source>
</evidence>
<comment type="subcellular location">
    <subcellularLocation>
        <location evidence="1">Membrane</location>
        <topology evidence="1">Single-pass type II membrane protein</topology>
    </subcellularLocation>
</comment>
<evidence type="ECO:0000256" key="6">
    <source>
        <dbReference type="ARBA" id="ARBA00022679"/>
    </source>
</evidence>
<evidence type="ECO:0000256" key="3">
    <source>
        <dbReference type="ARBA" id="ARBA00006462"/>
    </source>
</evidence>
<dbReference type="EC" id="2.4.1.122" evidence="4"/>